<dbReference type="Proteomes" id="UP001168821">
    <property type="component" value="Unassembled WGS sequence"/>
</dbReference>
<gene>
    <name evidence="2" type="ORF">Zmor_016496</name>
</gene>
<name>A0AA38MBI1_9CUCU</name>
<dbReference type="AlphaFoldDB" id="A0AA38MBI1"/>
<organism evidence="2 3">
    <name type="scientific">Zophobas morio</name>
    <dbReference type="NCBI Taxonomy" id="2755281"/>
    <lineage>
        <taxon>Eukaryota</taxon>
        <taxon>Metazoa</taxon>
        <taxon>Ecdysozoa</taxon>
        <taxon>Arthropoda</taxon>
        <taxon>Hexapoda</taxon>
        <taxon>Insecta</taxon>
        <taxon>Pterygota</taxon>
        <taxon>Neoptera</taxon>
        <taxon>Endopterygota</taxon>
        <taxon>Coleoptera</taxon>
        <taxon>Polyphaga</taxon>
        <taxon>Cucujiformia</taxon>
        <taxon>Tenebrionidae</taxon>
        <taxon>Zophobas</taxon>
    </lineage>
</organism>
<keyword evidence="3" id="KW-1185">Reference proteome</keyword>
<feature type="chain" id="PRO_5041456981" evidence="1">
    <location>
        <begin position="20"/>
        <end position="146"/>
    </location>
</feature>
<sequence>MSAVKTHLIYLFLLLPALAALDFENCLVKESYNQKRPKYTFRNCSDNSYCCDAGCCSLLWYTGPLAVFLVILVICCVTCVKACWDVYHENVHTVYDYEGARVRFEAASSNVQVIMSPPPAYNVAIFLPQPSATNRIPSYEEVMGET</sequence>
<keyword evidence="1" id="KW-0732">Signal</keyword>
<accession>A0AA38MBI1</accession>
<comment type="caution">
    <text evidence="2">The sequence shown here is derived from an EMBL/GenBank/DDBJ whole genome shotgun (WGS) entry which is preliminary data.</text>
</comment>
<feature type="signal peptide" evidence="1">
    <location>
        <begin position="1"/>
        <end position="19"/>
    </location>
</feature>
<evidence type="ECO:0000313" key="3">
    <source>
        <dbReference type="Proteomes" id="UP001168821"/>
    </source>
</evidence>
<dbReference type="EMBL" id="JALNTZ010000005">
    <property type="protein sequence ID" value="KAJ3650393.1"/>
    <property type="molecule type" value="Genomic_DNA"/>
</dbReference>
<evidence type="ECO:0000256" key="1">
    <source>
        <dbReference type="SAM" id="SignalP"/>
    </source>
</evidence>
<reference evidence="2" key="1">
    <citation type="journal article" date="2023" name="G3 (Bethesda)">
        <title>Whole genome assemblies of Zophobas morio and Tenebrio molitor.</title>
        <authorList>
            <person name="Kaur S."/>
            <person name="Stinson S.A."/>
            <person name="diCenzo G.C."/>
        </authorList>
    </citation>
    <scope>NUCLEOTIDE SEQUENCE</scope>
    <source>
        <strain evidence="2">QUZm001</strain>
    </source>
</reference>
<proteinExistence type="predicted"/>
<protein>
    <submittedName>
        <fullName evidence="2">Uncharacterized protein</fullName>
    </submittedName>
</protein>
<evidence type="ECO:0000313" key="2">
    <source>
        <dbReference type="EMBL" id="KAJ3650393.1"/>
    </source>
</evidence>